<dbReference type="EMBL" id="JAEQNC010000020">
    <property type="protein sequence ID" value="MBL0375205.1"/>
    <property type="molecule type" value="Genomic_DNA"/>
</dbReference>
<evidence type="ECO:0000313" key="2">
    <source>
        <dbReference type="Proteomes" id="UP000633219"/>
    </source>
</evidence>
<name>A0A936YR43_9HYPH</name>
<proteinExistence type="predicted"/>
<reference evidence="1" key="1">
    <citation type="submission" date="2021-01" db="EMBL/GenBank/DDBJ databases">
        <title>Rhizobium sp. strain KVB221 16S ribosomal RNA gene Genome sequencing and assembly.</title>
        <authorList>
            <person name="Kang M."/>
        </authorList>
    </citation>
    <scope>NUCLEOTIDE SEQUENCE</scope>
    <source>
        <strain evidence="1">KVB221</strain>
    </source>
</reference>
<keyword evidence="2" id="KW-1185">Reference proteome</keyword>
<dbReference type="RefSeq" id="WP_201663752.1">
    <property type="nucleotide sequence ID" value="NZ_JAEQNC010000020.1"/>
</dbReference>
<evidence type="ECO:0000313" key="1">
    <source>
        <dbReference type="EMBL" id="MBL0375205.1"/>
    </source>
</evidence>
<accession>A0A936YR43</accession>
<comment type="caution">
    <text evidence="1">The sequence shown here is derived from an EMBL/GenBank/DDBJ whole genome shotgun (WGS) entry which is preliminary data.</text>
</comment>
<sequence length="63" mass="6923">MNTFKQIEVTRAVKGALAAGVVIREIIANKDGIRIISQAAGRLDNLSIRENEWDEVLGNGEEE</sequence>
<organism evidence="1 2">
    <name type="scientific">Rhizobium setariae</name>
    <dbReference type="NCBI Taxonomy" id="2801340"/>
    <lineage>
        <taxon>Bacteria</taxon>
        <taxon>Pseudomonadati</taxon>
        <taxon>Pseudomonadota</taxon>
        <taxon>Alphaproteobacteria</taxon>
        <taxon>Hyphomicrobiales</taxon>
        <taxon>Rhizobiaceae</taxon>
        <taxon>Rhizobium/Agrobacterium group</taxon>
        <taxon>Rhizobium</taxon>
    </lineage>
</organism>
<protein>
    <submittedName>
        <fullName evidence="1">Uncharacterized protein</fullName>
    </submittedName>
</protein>
<dbReference type="Proteomes" id="UP000633219">
    <property type="component" value="Unassembled WGS sequence"/>
</dbReference>
<dbReference type="AlphaFoldDB" id="A0A936YR43"/>
<gene>
    <name evidence="1" type="ORF">JJB09_24625</name>
</gene>